<evidence type="ECO:0000256" key="1">
    <source>
        <dbReference type="ARBA" id="ARBA00004889"/>
    </source>
</evidence>
<dbReference type="GO" id="GO:0000287">
    <property type="term" value="F:magnesium ion binding"/>
    <property type="evidence" value="ECO:0007669"/>
    <property type="project" value="UniProtKB-UniRule"/>
</dbReference>
<comment type="pathway">
    <text evidence="1 6">Pyrimidine metabolism; UMP biosynthesis via de novo pathway; UMP from orotate: step 1/2.</text>
</comment>
<dbReference type="Proteomes" id="UP000612956">
    <property type="component" value="Unassembled WGS sequence"/>
</dbReference>
<dbReference type="PANTHER" id="PTHR19278">
    <property type="entry name" value="OROTATE PHOSPHORIBOSYLTRANSFERASE"/>
    <property type="match status" value="1"/>
</dbReference>
<dbReference type="PANTHER" id="PTHR19278:SF9">
    <property type="entry name" value="URIDINE 5'-MONOPHOSPHATE SYNTHASE"/>
    <property type="match status" value="1"/>
</dbReference>
<sequence length="178" mass="18758">MVSPELLTRIQAAAFHEGDFTLASGETLREYFDEYVLAADPVLLRDVARALAQKLPSRVEGLVAMALGGVPLAVAMSSLTGLHTTFFRPTRKAYGTCRQIEAAPAQGTRVVVVDDVVRSGSQVLHAAECLHRIDVTVVGAVCVLDRGVGGNERLSAAGIPLKALLGPGMLVDRVPKGA</sequence>
<dbReference type="GO" id="GO:0044205">
    <property type="term" value="P:'de novo' UMP biosynthetic process"/>
    <property type="evidence" value="ECO:0007669"/>
    <property type="project" value="UniProtKB-UniRule"/>
</dbReference>
<gene>
    <name evidence="6" type="primary">pyrE</name>
    <name evidence="8" type="ORF">GCM10011591_14110</name>
</gene>
<comment type="caution">
    <text evidence="8">The sequence shown here is derived from an EMBL/GenBank/DDBJ whole genome shotgun (WGS) entry which is preliminary data.</text>
</comment>
<proteinExistence type="inferred from homology"/>
<evidence type="ECO:0000256" key="4">
    <source>
        <dbReference type="ARBA" id="ARBA00022679"/>
    </source>
</evidence>
<name>A0A917V6F8_9NOCA</name>
<feature type="binding site" evidence="6">
    <location>
        <position position="146"/>
    </location>
    <ligand>
        <name>orotate</name>
        <dbReference type="ChEBI" id="CHEBI:30839"/>
    </ligand>
</feature>
<dbReference type="EC" id="2.4.2.10" evidence="2 6"/>
<dbReference type="EMBL" id="BMMW01000001">
    <property type="protein sequence ID" value="GGK43670.1"/>
    <property type="molecule type" value="Genomic_DNA"/>
</dbReference>
<feature type="binding site" evidence="6">
    <location>
        <position position="92"/>
    </location>
    <ligand>
        <name>5-phospho-alpha-D-ribose 1-diphosphate</name>
        <dbReference type="ChEBI" id="CHEBI:58017"/>
        <note>ligand shared between dimeric partners</note>
    </ligand>
</feature>
<keyword evidence="3 6" id="KW-0328">Glycosyltransferase</keyword>
<dbReference type="Gene3D" id="3.40.50.2020">
    <property type="match status" value="1"/>
</dbReference>
<keyword evidence="6" id="KW-0460">Magnesium</keyword>
<evidence type="ECO:0000256" key="2">
    <source>
        <dbReference type="ARBA" id="ARBA00011971"/>
    </source>
</evidence>
<reference evidence="8" key="1">
    <citation type="journal article" date="2014" name="Int. J. Syst. Evol. Microbiol.">
        <title>Complete genome sequence of Corynebacterium casei LMG S-19264T (=DSM 44701T), isolated from a smear-ripened cheese.</title>
        <authorList>
            <consortium name="US DOE Joint Genome Institute (JGI-PGF)"/>
            <person name="Walter F."/>
            <person name="Albersmeier A."/>
            <person name="Kalinowski J."/>
            <person name="Ruckert C."/>
        </authorList>
    </citation>
    <scope>NUCLEOTIDE SEQUENCE</scope>
    <source>
        <strain evidence="8">CGMCC 4.7278</strain>
    </source>
</reference>
<dbReference type="GO" id="GO:0004588">
    <property type="term" value="F:orotate phosphoribosyltransferase activity"/>
    <property type="evidence" value="ECO:0007669"/>
    <property type="project" value="UniProtKB-UniRule"/>
</dbReference>
<comment type="cofactor">
    <cofactor evidence="6">
        <name>Mg(2+)</name>
        <dbReference type="ChEBI" id="CHEBI:18420"/>
    </cofactor>
</comment>
<comment type="function">
    <text evidence="6">Catalyzes the transfer of a ribosyl phosphate group from 5-phosphoribose 1-diphosphate to orotate, leading to the formation of orotidine monophosphate (OMP).</text>
</comment>
<evidence type="ECO:0000256" key="5">
    <source>
        <dbReference type="ARBA" id="ARBA00022975"/>
    </source>
</evidence>
<comment type="similarity">
    <text evidence="6">Belongs to the purine/pyrimidine phosphoribosyltransferase family. PyrE subfamily.</text>
</comment>
<dbReference type="SUPFAM" id="SSF53271">
    <property type="entry name" value="PRTase-like"/>
    <property type="match status" value="1"/>
</dbReference>
<dbReference type="HAMAP" id="MF_01208">
    <property type="entry name" value="PyrE"/>
    <property type="match status" value="1"/>
</dbReference>
<comment type="caution">
    <text evidence="6">Lacks conserved residue(s) required for the propagation of feature annotation.</text>
</comment>
<dbReference type="AlphaFoldDB" id="A0A917V6F8"/>
<evidence type="ECO:0000259" key="7">
    <source>
        <dbReference type="Pfam" id="PF00156"/>
    </source>
</evidence>
<dbReference type="CDD" id="cd06223">
    <property type="entry name" value="PRTases_typeI"/>
    <property type="match status" value="1"/>
</dbReference>
<dbReference type="InterPro" id="IPR000836">
    <property type="entry name" value="PRTase_dom"/>
</dbReference>
<keyword evidence="9" id="KW-1185">Reference proteome</keyword>
<evidence type="ECO:0000256" key="6">
    <source>
        <dbReference type="HAMAP-Rule" id="MF_01208"/>
    </source>
</evidence>
<evidence type="ECO:0000256" key="3">
    <source>
        <dbReference type="ARBA" id="ARBA00022676"/>
    </source>
</evidence>
<feature type="binding site" description="in other chain" evidence="6">
    <location>
        <begin position="114"/>
        <end position="122"/>
    </location>
    <ligand>
        <name>5-phospho-alpha-D-ribose 1-diphosphate</name>
        <dbReference type="ChEBI" id="CHEBI:58017"/>
        <note>ligand shared between dimeric partners</note>
    </ligand>
</feature>
<protein>
    <recommendedName>
        <fullName evidence="2 6">Orotate phosphoribosyltransferase</fullName>
        <shortName evidence="6">OPRT</shortName>
        <shortName evidence="6">OPRTase</shortName>
        <ecNumber evidence="2 6">2.4.2.10</ecNumber>
    </recommendedName>
</protein>
<dbReference type="InterPro" id="IPR029057">
    <property type="entry name" value="PRTase-like"/>
</dbReference>
<dbReference type="InterPro" id="IPR023031">
    <property type="entry name" value="OPRT"/>
</dbReference>
<comment type="catalytic activity">
    <reaction evidence="6">
        <text>orotidine 5'-phosphate + diphosphate = orotate + 5-phospho-alpha-D-ribose 1-diphosphate</text>
        <dbReference type="Rhea" id="RHEA:10380"/>
        <dbReference type="ChEBI" id="CHEBI:30839"/>
        <dbReference type="ChEBI" id="CHEBI:33019"/>
        <dbReference type="ChEBI" id="CHEBI:57538"/>
        <dbReference type="ChEBI" id="CHEBI:58017"/>
        <dbReference type="EC" id="2.4.2.10"/>
    </reaction>
</comment>
<dbReference type="GO" id="GO:0019856">
    <property type="term" value="P:pyrimidine nucleobase biosynthetic process"/>
    <property type="evidence" value="ECO:0007669"/>
    <property type="project" value="TreeGrafter"/>
</dbReference>
<organism evidence="8 9">
    <name type="scientific">Nocardia camponoti</name>
    <dbReference type="NCBI Taxonomy" id="1616106"/>
    <lineage>
        <taxon>Bacteria</taxon>
        <taxon>Bacillati</taxon>
        <taxon>Actinomycetota</taxon>
        <taxon>Actinomycetes</taxon>
        <taxon>Mycobacteriales</taxon>
        <taxon>Nocardiaceae</taxon>
        <taxon>Nocardia</taxon>
    </lineage>
</organism>
<evidence type="ECO:0000313" key="8">
    <source>
        <dbReference type="EMBL" id="GGK43670.1"/>
    </source>
</evidence>
<feature type="binding site" evidence="6">
    <location>
        <position position="88"/>
    </location>
    <ligand>
        <name>5-phospho-alpha-D-ribose 1-diphosphate</name>
        <dbReference type="ChEBI" id="CHEBI:58017"/>
        <note>ligand shared between dimeric partners</note>
    </ligand>
</feature>
<comment type="subunit">
    <text evidence="6">Homodimer.</text>
</comment>
<keyword evidence="5 6" id="KW-0665">Pyrimidine biosynthesis</keyword>
<keyword evidence="4 6" id="KW-0808">Transferase</keyword>
<feature type="domain" description="Phosphoribosyltransferase" evidence="7">
    <location>
        <begin position="43"/>
        <end position="150"/>
    </location>
</feature>
<dbReference type="Pfam" id="PF00156">
    <property type="entry name" value="Pribosyltran"/>
    <property type="match status" value="1"/>
</dbReference>
<evidence type="ECO:0000313" key="9">
    <source>
        <dbReference type="Proteomes" id="UP000612956"/>
    </source>
</evidence>
<reference evidence="8" key="2">
    <citation type="submission" date="2020-09" db="EMBL/GenBank/DDBJ databases">
        <authorList>
            <person name="Sun Q."/>
            <person name="Zhou Y."/>
        </authorList>
    </citation>
    <scope>NUCLEOTIDE SEQUENCE</scope>
    <source>
        <strain evidence="8">CGMCC 4.7278</strain>
    </source>
</reference>
<accession>A0A917V6F8</accession>